<sequence length="41" mass="4384">MTKGRASYDTREPNHSCPLRPTKKPVSFPKAGAAPTGVESL</sequence>
<evidence type="ECO:0000256" key="1">
    <source>
        <dbReference type="SAM" id="MobiDB-lite"/>
    </source>
</evidence>
<dbReference type="KEGG" id="ftj:FTUN_0993"/>
<organism evidence="2 3">
    <name type="scientific">Frigoriglobus tundricola</name>
    <dbReference type="NCBI Taxonomy" id="2774151"/>
    <lineage>
        <taxon>Bacteria</taxon>
        <taxon>Pseudomonadati</taxon>
        <taxon>Planctomycetota</taxon>
        <taxon>Planctomycetia</taxon>
        <taxon>Gemmatales</taxon>
        <taxon>Gemmataceae</taxon>
        <taxon>Frigoriglobus</taxon>
    </lineage>
</organism>
<gene>
    <name evidence="2" type="ORF">FTUN_0993</name>
</gene>
<feature type="compositionally biased region" description="Basic and acidic residues" evidence="1">
    <location>
        <begin position="1"/>
        <end position="14"/>
    </location>
</feature>
<evidence type="ECO:0000313" key="2">
    <source>
        <dbReference type="EMBL" id="QJW93487.1"/>
    </source>
</evidence>
<dbReference type="AlphaFoldDB" id="A0A6M5YHG6"/>
<dbReference type="EMBL" id="CP053452">
    <property type="protein sequence ID" value="QJW93487.1"/>
    <property type="molecule type" value="Genomic_DNA"/>
</dbReference>
<keyword evidence="3" id="KW-1185">Reference proteome</keyword>
<protein>
    <submittedName>
        <fullName evidence="2">Uncharacterized protein</fullName>
    </submittedName>
</protein>
<reference evidence="3" key="1">
    <citation type="submission" date="2020-05" db="EMBL/GenBank/DDBJ databases">
        <title>Frigoriglobus tundricola gen. nov., sp. nov., a psychrotolerant cellulolytic planctomycete of the family Gemmataceae with two divergent copies of 16S rRNA gene.</title>
        <authorList>
            <person name="Kulichevskaya I.S."/>
            <person name="Ivanova A.A."/>
            <person name="Naumoff D.G."/>
            <person name="Beletsky A.V."/>
            <person name="Rijpstra W.I.C."/>
            <person name="Sinninghe Damste J.S."/>
            <person name="Mardanov A.V."/>
            <person name="Ravin N.V."/>
            <person name="Dedysh S.N."/>
        </authorList>
    </citation>
    <scope>NUCLEOTIDE SEQUENCE [LARGE SCALE GENOMIC DNA]</scope>
    <source>
        <strain evidence="3">PL17</strain>
    </source>
</reference>
<proteinExistence type="predicted"/>
<evidence type="ECO:0000313" key="3">
    <source>
        <dbReference type="Proteomes" id="UP000503447"/>
    </source>
</evidence>
<accession>A0A6M5YHG6</accession>
<name>A0A6M5YHG6_9BACT</name>
<feature type="region of interest" description="Disordered" evidence="1">
    <location>
        <begin position="1"/>
        <end position="41"/>
    </location>
</feature>
<dbReference type="Proteomes" id="UP000503447">
    <property type="component" value="Chromosome"/>
</dbReference>